<evidence type="ECO:0000256" key="2">
    <source>
        <dbReference type="ARBA" id="ARBA00012999"/>
    </source>
</evidence>
<dbReference type="InterPro" id="IPR002202">
    <property type="entry name" value="HMG_CoA_Rdtase"/>
</dbReference>
<dbReference type="InterPro" id="IPR004554">
    <property type="entry name" value="HMG_CoA_Rdtase_eu_arc"/>
</dbReference>
<comment type="similarity">
    <text evidence="1">Belongs to the HMG-CoA reductase family.</text>
</comment>
<evidence type="ECO:0000256" key="4">
    <source>
        <dbReference type="ARBA" id="ARBA00023002"/>
    </source>
</evidence>
<dbReference type="InterPro" id="IPR009023">
    <property type="entry name" value="HMG_CoA_Rdtase_NAD(P)-bd_sf"/>
</dbReference>
<keyword evidence="4" id="KW-0560">Oxidoreductase</keyword>
<dbReference type="GO" id="GO:0004420">
    <property type="term" value="F:hydroxymethylglutaryl-CoA reductase (NADPH) activity"/>
    <property type="evidence" value="ECO:0007669"/>
    <property type="project" value="UniProtKB-EC"/>
</dbReference>
<dbReference type="RefSeq" id="WP_148063298.1">
    <property type="nucleotide sequence ID" value="NZ_VRYZ01000002.1"/>
</dbReference>
<name>A0A5C9A0E9_9GAMM</name>
<keyword evidence="6" id="KW-1185">Reference proteome</keyword>
<evidence type="ECO:0000256" key="3">
    <source>
        <dbReference type="ARBA" id="ARBA00022857"/>
    </source>
</evidence>
<dbReference type="Proteomes" id="UP000321933">
    <property type="component" value="Unassembled WGS sequence"/>
</dbReference>
<keyword evidence="3" id="KW-0521">NADP</keyword>
<sequence length="391" mass="42247">MSSARIPRNKENDYSHEAAAMRRAFIEDQGQCRLEHVGSYSFDPATLPGNIENFTGVVQMPLGYAGPLRVIGEHAHGEFYVPMATTEGTLVASYSRGMRLTREAGGVTTTVVDDAMQRSPVFAFSDARGARDFGNWISEHFASIKAAAETTTRSGKLRNIEQYAASRMLYLRFNYTTGDAAGQNMCGKATFAACRWILDNYPGTIGRYFLSGNMDTDKKHSQLNTLHTRGKRVIAEITLPRELLRDLMRTTPEAMYAARMASQLGGLMAGAVHNGVHPANGIASVFIATGQDEANVAESHASLVHAEITPEGDYYYSVTLPSLIVASYGGGTGLATQRECLESMGCYGAGKAHKLAEIVAATVLCGEVSLGAAVVSEEWVSSHDELGRNRP</sequence>
<dbReference type="SUPFAM" id="SSF55035">
    <property type="entry name" value="NAD-binding domain of HMG-CoA reductase"/>
    <property type="match status" value="1"/>
</dbReference>
<gene>
    <name evidence="5" type="ORF">FVW59_05875</name>
</gene>
<dbReference type="InterPro" id="IPR009029">
    <property type="entry name" value="HMG_CoA_Rdtase_sub-bd_dom_sf"/>
</dbReference>
<dbReference type="EC" id="1.1.1.34" evidence="2"/>
<reference evidence="5 6" key="1">
    <citation type="submission" date="2019-08" db="EMBL/GenBank/DDBJ databases">
        <title>Parahaliea maris sp. nov., isolated from the surface seawater.</title>
        <authorList>
            <person name="Liu Y."/>
        </authorList>
    </citation>
    <scope>NUCLEOTIDE SEQUENCE [LARGE SCALE GENOMIC DNA]</scope>
    <source>
        <strain evidence="5 6">S2-26</strain>
    </source>
</reference>
<dbReference type="GO" id="GO:0015936">
    <property type="term" value="P:coenzyme A metabolic process"/>
    <property type="evidence" value="ECO:0007669"/>
    <property type="project" value="InterPro"/>
</dbReference>
<dbReference type="PANTHER" id="PTHR10572:SF24">
    <property type="entry name" value="3-HYDROXY-3-METHYLGLUTARYL-COENZYME A REDUCTASE"/>
    <property type="match status" value="1"/>
</dbReference>
<evidence type="ECO:0000313" key="5">
    <source>
        <dbReference type="EMBL" id="TXS93362.1"/>
    </source>
</evidence>
<dbReference type="InterPro" id="IPR023074">
    <property type="entry name" value="HMG_CoA_Rdtase_cat_sf"/>
</dbReference>
<evidence type="ECO:0000256" key="1">
    <source>
        <dbReference type="ARBA" id="ARBA00007661"/>
    </source>
</evidence>
<dbReference type="OrthoDB" id="9794902at2"/>
<dbReference type="AlphaFoldDB" id="A0A5C9A0E9"/>
<dbReference type="SUPFAM" id="SSF56542">
    <property type="entry name" value="Substrate-binding domain of HMG-CoA reductase"/>
    <property type="match status" value="1"/>
</dbReference>
<dbReference type="PRINTS" id="PR00071">
    <property type="entry name" value="HMGCOARDTASE"/>
</dbReference>
<dbReference type="PANTHER" id="PTHR10572">
    <property type="entry name" value="3-HYDROXY-3-METHYLGLUTARYL-COENZYME A REDUCTASE"/>
    <property type="match status" value="1"/>
</dbReference>
<dbReference type="Gene3D" id="3.90.770.10">
    <property type="entry name" value="3-hydroxy-3-methylglutaryl-coenzyme A Reductase, Chain A, domain 2"/>
    <property type="match status" value="1"/>
</dbReference>
<proteinExistence type="inferred from homology"/>
<comment type="caution">
    <text evidence="5">The sequence shown here is derived from an EMBL/GenBank/DDBJ whole genome shotgun (WGS) entry which is preliminary data.</text>
</comment>
<dbReference type="CDD" id="cd00643">
    <property type="entry name" value="HMG-CoA_reductase_classI"/>
    <property type="match status" value="1"/>
</dbReference>
<organism evidence="5 6">
    <name type="scientific">Parahaliea aestuarii</name>
    <dbReference type="NCBI Taxonomy" id="1852021"/>
    <lineage>
        <taxon>Bacteria</taxon>
        <taxon>Pseudomonadati</taxon>
        <taxon>Pseudomonadota</taxon>
        <taxon>Gammaproteobacteria</taxon>
        <taxon>Cellvibrionales</taxon>
        <taxon>Halieaceae</taxon>
        <taxon>Parahaliea</taxon>
    </lineage>
</organism>
<dbReference type="EMBL" id="VRYZ01000002">
    <property type="protein sequence ID" value="TXS93362.1"/>
    <property type="molecule type" value="Genomic_DNA"/>
</dbReference>
<dbReference type="GO" id="GO:0008299">
    <property type="term" value="P:isoprenoid biosynthetic process"/>
    <property type="evidence" value="ECO:0007669"/>
    <property type="project" value="InterPro"/>
</dbReference>
<dbReference type="Pfam" id="PF00368">
    <property type="entry name" value="HMG-CoA_red"/>
    <property type="match status" value="1"/>
</dbReference>
<dbReference type="PROSITE" id="PS50065">
    <property type="entry name" value="HMG_COA_REDUCTASE_4"/>
    <property type="match status" value="1"/>
</dbReference>
<dbReference type="Gene3D" id="3.30.70.420">
    <property type="entry name" value="Hydroxymethylglutaryl-CoA reductase, class I/II, NAD/NADP-binding domain"/>
    <property type="match status" value="1"/>
</dbReference>
<accession>A0A5C9A0E9</accession>
<evidence type="ECO:0000313" key="6">
    <source>
        <dbReference type="Proteomes" id="UP000321933"/>
    </source>
</evidence>
<protein>
    <recommendedName>
        <fullName evidence="2">hydroxymethylglutaryl-CoA reductase (NADPH)</fullName>
        <ecNumber evidence="2">1.1.1.34</ecNumber>
    </recommendedName>
</protein>